<evidence type="ECO:0000256" key="4">
    <source>
        <dbReference type="ARBA" id="ARBA00022691"/>
    </source>
</evidence>
<evidence type="ECO:0000256" key="2">
    <source>
        <dbReference type="ARBA" id="ARBA00022603"/>
    </source>
</evidence>
<dbReference type="GO" id="GO:0032259">
    <property type="term" value="P:methylation"/>
    <property type="evidence" value="ECO:0007669"/>
    <property type="project" value="UniProtKB-KW"/>
</dbReference>
<evidence type="ECO:0000256" key="1">
    <source>
        <dbReference type="ARBA" id="ARBA00011900"/>
    </source>
</evidence>
<dbReference type="PRINTS" id="PR00507">
    <property type="entry name" value="N12N6MTFRASE"/>
</dbReference>
<dbReference type="GO" id="GO:0004519">
    <property type="term" value="F:endonuclease activity"/>
    <property type="evidence" value="ECO:0007669"/>
    <property type="project" value="UniProtKB-KW"/>
</dbReference>
<keyword evidence="9" id="KW-1185">Reference proteome</keyword>
<accession>A0A1B2J2Y9</accession>
<evidence type="ECO:0000259" key="7">
    <source>
        <dbReference type="Pfam" id="PF02384"/>
    </source>
</evidence>
<dbReference type="RefSeq" id="WP_065937770.1">
    <property type="nucleotide sequence ID" value="NZ_CP014928.1"/>
</dbReference>
<dbReference type="Gene3D" id="3.40.50.150">
    <property type="entry name" value="Vaccinia Virus protein VP39"/>
    <property type="match status" value="1"/>
</dbReference>
<keyword evidence="8" id="KW-0255">Endonuclease</keyword>
<keyword evidence="4" id="KW-0949">S-adenosyl-L-methionine</keyword>
<evidence type="ECO:0000256" key="6">
    <source>
        <dbReference type="ARBA" id="ARBA00047942"/>
    </source>
</evidence>
<feature type="domain" description="DNA methylase adenine-specific" evidence="7">
    <location>
        <begin position="135"/>
        <end position="419"/>
    </location>
</feature>
<evidence type="ECO:0000313" key="8">
    <source>
        <dbReference type="EMBL" id="ANZ68674.1"/>
    </source>
</evidence>
<dbReference type="GO" id="GO:0008170">
    <property type="term" value="F:N-methyltransferase activity"/>
    <property type="evidence" value="ECO:0007669"/>
    <property type="project" value="InterPro"/>
</dbReference>
<reference evidence="8 9" key="1">
    <citation type="submission" date="2016-03" db="EMBL/GenBank/DDBJ databases">
        <title>Pediococcus and Lactobacillus from brewery environment - whole genome sequencing and assembly.</title>
        <authorList>
            <person name="Behr J."/>
            <person name="Geissler A.J."/>
            <person name="Vogel R.F."/>
        </authorList>
    </citation>
    <scope>NUCLEOTIDE SEQUENCE [LARGE SCALE GENOMIC DNA]</scope>
    <source>
        <strain evidence="8 9">TMW 1.1995</strain>
        <plasmid evidence="9">pl11995-4</plasmid>
    </source>
</reference>
<dbReference type="GO" id="GO:0009007">
    <property type="term" value="F:site-specific DNA-methyltransferase (adenine-specific) activity"/>
    <property type="evidence" value="ECO:0007669"/>
    <property type="project" value="UniProtKB-EC"/>
</dbReference>
<dbReference type="GO" id="GO:0009307">
    <property type="term" value="P:DNA restriction-modification system"/>
    <property type="evidence" value="ECO:0007669"/>
    <property type="project" value="UniProtKB-KW"/>
</dbReference>
<evidence type="ECO:0000256" key="5">
    <source>
        <dbReference type="ARBA" id="ARBA00022747"/>
    </source>
</evidence>
<protein>
    <recommendedName>
        <fullName evidence="1">site-specific DNA-methyltransferase (adenine-specific)</fullName>
        <ecNumber evidence="1">2.1.1.72</ecNumber>
    </recommendedName>
</protein>
<keyword evidence="8" id="KW-0378">Hydrolase</keyword>
<keyword evidence="8" id="KW-0614">Plasmid</keyword>
<dbReference type="Proteomes" id="UP000093267">
    <property type="component" value="Plasmid pL11995-4"/>
</dbReference>
<dbReference type="PANTHER" id="PTHR42933:SF1">
    <property type="entry name" value="SITE-SPECIFIC DNA-METHYLTRANSFERASE (ADENINE-SPECIFIC)"/>
    <property type="match status" value="1"/>
</dbReference>
<dbReference type="SUPFAM" id="SSF53335">
    <property type="entry name" value="S-adenosyl-L-methionine-dependent methyltransferases"/>
    <property type="match status" value="1"/>
</dbReference>
<dbReference type="GO" id="GO:0003677">
    <property type="term" value="F:DNA binding"/>
    <property type="evidence" value="ECO:0007669"/>
    <property type="project" value="InterPro"/>
</dbReference>
<dbReference type="InterPro" id="IPR029063">
    <property type="entry name" value="SAM-dependent_MTases_sf"/>
</dbReference>
<keyword evidence="5" id="KW-0680">Restriction system</keyword>
<dbReference type="InterPro" id="IPR002052">
    <property type="entry name" value="DNA_methylase_N6_adenine_CS"/>
</dbReference>
<dbReference type="InterPro" id="IPR003356">
    <property type="entry name" value="DNA_methylase_A-5"/>
</dbReference>
<sequence length="457" mass="51834">MDYSQSVETAKRAILSISSQYRDLFDANSIVTTLFDLVYLYEINPAYAQLLKQKGMHIEALNKQLHAIAKSDETQLAVIEDLNESIQRILLLRIGKDKQLQVFNEICESTLRLVRQQSDRFVLLKAMQDAYVDLESRLNGRTNTPDQINVLMAQLANLSFDGDEPVRVYDSTSGWGGSLLEMRRVIPNSRKVRLLGQELNAKAYLFCEMVLGLLDDDNTSHALNNGDALVADWPFGDSGADVIINDPPYSMRWNPDPNLLERGIYHKIGVLPPKSRADFAFVLHGLAHLNDNGTMVIQLPQGVLFRGSAEAKIRQYLLERNYIEAVIGLPANLQSTTAIPTMILVLRKNRKRKDVLFIDASDDEVKKARSRDLLSTSAVNKIVETYHKFVSIQRYAYVATPKEIIENDYNLNIPRYVDTYIPPKLIAVSELENKIVKIDQQLSTLEADSRLIMMKYQ</sequence>
<dbReference type="EMBL" id="CP014928">
    <property type="protein sequence ID" value="ANZ68674.1"/>
    <property type="molecule type" value="Genomic_DNA"/>
</dbReference>
<dbReference type="OrthoDB" id="9814572at2"/>
<dbReference type="PROSITE" id="PS00092">
    <property type="entry name" value="N6_MTASE"/>
    <property type="match status" value="1"/>
</dbReference>
<dbReference type="InterPro" id="IPR051537">
    <property type="entry name" value="DNA_Adenine_Mtase"/>
</dbReference>
<keyword evidence="8" id="KW-0540">Nuclease</keyword>
<evidence type="ECO:0000313" key="9">
    <source>
        <dbReference type="Proteomes" id="UP000093267"/>
    </source>
</evidence>
<evidence type="ECO:0000256" key="3">
    <source>
        <dbReference type="ARBA" id="ARBA00022679"/>
    </source>
</evidence>
<dbReference type="Pfam" id="PF02384">
    <property type="entry name" value="N6_Mtase"/>
    <property type="match status" value="1"/>
</dbReference>
<proteinExistence type="predicted"/>
<dbReference type="PANTHER" id="PTHR42933">
    <property type="entry name" value="SLR6095 PROTEIN"/>
    <property type="match status" value="1"/>
</dbReference>
<comment type="catalytic activity">
    <reaction evidence="6">
        <text>a 2'-deoxyadenosine in DNA + S-adenosyl-L-methionine = an N(6)-methyl-2'-deoxyadenosine in DNA + S-adenosyl-L-homocysteine + H(+)</text>
        <dbReference type="Rhea" id="RHEA:15197"/>
        <dbReference type="Rhea" id="RHEA-COMP:12418"/>
        <dbReference type="Rhea" id="RHEA-COMP:12419"/>
        <dbReference type="ChEBI" id="CHEBI:15378"/>
        <dbReference type="ChEBI" id="CHEBI:57856"/>
        <dbReference type="ChEBI" id="CHEBI:59789"/>
        <dbReference type="ChEBI" id="CHEBI:90615"/>
        <dbReference type="ChEBI" id="CHEBI:90616"/>
        <dbReference type="EC" id="2.1.1.72"/>
    </reaction>
</comment>
<keyword evidence="3" id="KW-0808">Transferase</keyword>
<organism evidence="8 9">
    <name type="scientific">Secundilactobacillus paracollinoides</name>
    <dbReference type="NCBI Taxonomy" id="240427"/>
    <lineage>
        <taxon>Bacteria</taxon>
        <taxon>Bacillati</taxon>
        <taxon>Bacillota</taxon>
        <taxon>Bacilli</taxon>
        <taxon>Lactobacillales</taxon>
        <taxon>Lactobacillaceae</taxon>
        <taxon>Secundilactobacillus</taxon>
    </lineage>
</organism>
<dbReference type="AlphaFoldDB" id="A0A1B2J2Y9"/>
<keyword evidence="2" id="KW-0489">Methyltransferase</keyword>
<name>A0A1B2J2Y9_9LACO</name>
<gene>
    <name evidence="8" type="ORF">AYR63_16165</name>
</gene>
<geneLocation type="plasmid" evidence="9">
    <name>pl11995-4</name>
</geneLocation>
<dbReference type="EC" id="2.1.1.72" evidence="1"/>